<reference evidence="4 5" key="1">
    <citation type="submission" date="2023-01" db="EMBL/GenBank/DDBJ databases">
        <title>Vibrio sp. KJ40-1 sp.nov, isolated from marine algae.</title>
        <authorList>
            <person name="Butt M."/>
            <person name="Kim J.M.J."/>
            <person name="Jeon C.O.C."/>
        </authorList>
    </citation>
    <scope>NUCLEOTIDE SEQUENCE [LARGE SCALE GENOMIC DNA]</scope>
    <source>
        <strain evidence="4 5">KJ40-1</strain>
    </source>
</reference>
<keyword evidence="5" id="KW-1185">Reference proteome</keyword>
<dbReference type="InterPro" id="IPR036105">
    <property type="entry name" value="DiNase_FeMo-co_biosyn_sf"/>
</dbReference>
<evidence type="ECO:0000256" key="2">
    <source>
        <dbReference type="SAM" id="MobiDB-lite"/>
    </source>
</evidence>
<protein>
    <submittedName>
        <fullName evidence="4">NifB/NifX family molybdenum-iron cluster-binding protein</fullName>
    </submittedName>
</protein>
<feature type="compositionally biased region" description="Low complexity" evidence="2">
    <location>
        <begin position="94"/>
        <end position="108"/>
    </location>
</feature>
<name>A0ABT4YT48_9VIBR</name>
<organism evidence="4 5">
    <name type="scientific">Vibrio algarum</name>
    <dbReference type="NCBI Taxonomy" id="3020714"/>
    <lineage>
        <taxon>Bacteria</taxon>
        <taxon>Pseudomonadati</taxon>
        <taxon>Pseudomonadota</taxon>
        <taxon>Gammaproteobacteria</taxon>
        <taxon>Vibrionales</taxon>
        <taxon>Vibrionaceae</taxon>
        <taxon>Vibrio</taxon>
    </lineage>
</organism>
<comment type="caution">
    <text evidence="4">The sequence shown here is derived from an EMBL/GenBank/DDBJ whole genome shotgun (WGS) entry which is preliminary data.</text>
</comment>
<evidence type="ECO:0000259" key="3">
    <source>
        <dbReference type="Pfam" id="PF02579"/>
    </source>
</evidence>
<dbReference type="Proteomes" id="UP001210678">
    <property type="component" value="Unassembled WGS sequence"/>
</dbReference>
<proteinExistence type="predicted"/>
<accession>A0ABT4YT48</accession>
<evidence type="ECO:0000313" key="4">
    <source>
        <dbReference type="EMBL" id="MDB1124726.1"/>
    </source>
</evidence>
<feature type="region of interest" description="Disordered" evidence="2">
    <location>
        <begin position="93"/>
        <end position="124"/>
    </location>
</feature>
<evidence type="ECO:0000256" key="1">
    <source>
        <dbReference type="ARBA" id="ARBA00023231"/>
    </source>
</evidence>
<dbReference type="EMBL" id="JAQLOI010000001">
    <property type="protein sequence ID" value="MDB1124726.1"/>
    <property type="molecule type" value="Genomic_DNA"/>
</dbReference>
<sequence length="165" mass="17648">MIYAIPHSRNCVANHFMKAKKFAFLNEDNLLIEDIVSPSAGGDSSCSDKKETITLIENMKADAVIVHNIGERALGKLLKSGIRVFRVKQQTQVTAATSSSMTELTESSQGRPSNNHLKKGGCSGHSGSCSGHSGGCGHHLGETTRGHKKHGKMNAISSLSPLHKK</sequence>
<dbReference type="SUPFAM" id="SSF53146">
    <property type="entry name" value="Nitrogenase accessory factor-like"/>
    <property type="match status" value="1"/>
</dbReference>
<feature type="domain" description="Dinitrogenase iron-molybdenum cofactor biosynthesis" evidence="3">
    <location>
        <begin position="12"/>
        <end position="96"/>
    </location>
</feature>
<evidence type="ECO:0000313" key="5">
    <source>
        <dbReference type="Proteomes" id="UP001210678"/>
    </source>
</evidence>
<feature type="compositionally biased region" description="Polar residues" evidence="2">
    <location>
        <begin position="155"/>
        <end position="165"/>
    </location>
</feature>
<dbReference type="Pfam" id="PF02579">
    <property type="entry name" value="Nitro_FeMo-Co"/>
    <property type="match status" value="1"/>
</dbReference>
<dbReference type="Gene3D" id="3.30.420.130">
    <property type="entry name" value="Dinitrogenase iron-molybdenum cofactor biosynthesis domain"/>
    <property type="match status" value="1"/>
</dbReference>
<keyword evidence="1" id="KW-0535">Nitrogen fixation</keyword>
<dbReference type="InterPro" id="IPR003731">
    <property type="entry name" value="Di-Nase_FeMo-co_biosynth"/>
</dbReference>
<dbReference type="RefSeq" id="WP_272137521.1">
    <property type="nucleotide sequence ID" value="NZ_JAQLOI010000001.1"/>
</dbReference>
<gene>
    <name evidence="4" type="ORF">PGX00_14140</name>
</gene>
<feature type="region of interest" description="Disordered" evidence="2">
    <location>
        <begin position="140"/>
        <end position="165"/>
    </location>
</feature>